<protein>
    <recommendedName>
        <fullName evidence="3">DUF2127 domain-containing protein</fullName>
    </recommendedName>
</protein>
<dbReference type="KEGG" id="cyn:Cyan7425_2492"/>
<keyword evidence="1" id="KW-1133">Transmembrane helix</keyword>
<organism evidence="2">
    <name type="scientific">Cyanothece sp. (strain PCC 7425 / ATCC 29141)</name>
    <dbReference type="NCBI Taxonomy" id="395961"/>
    <lineage>
        <taxon>Bacteria</taxon>
        <taxon>Bacillati</taxon>
        <taxon>Cyanobacteriota</taxon>
        <taxon>Cyanophyceae</taxon>
        <taxon>Gomontiellales</taxon>
        <taxon>Cyanothecaceae</taxon>
        <taxon>Cyanothece</taxon>
    </lineage>
</organism>
<evidence type="ECO:0000256" key="1">
    <source>
        <dbReference type="SAM" id="Phobius"/>
    </source>
</evidence>
<evidence type="ECO:0008006" key="3">
    <source>
        <dbReference type="Google" id="ProtNLM"/>
    </source>
</evidence>
<sequence length="159" mass="18126">MAAPNRPSLLIRLIALKKGIFALLLILLAIASRFSWRHYEQVTLWAHNYLLHAEYGLVRWGLQTLINSDIPTLQLISRAAGIYGLLLGVAAIGLWFDRLWAELLFITLVGVLIPVEIYELIQAASTSKVLVFMINLLIFIFLLVRQWQSLKTETLEKQN</sequence>
<dbReference type="EMBL" id="CP001344">
    <property type="protein sequence ID" value="ACL44849.1"/>
    <property type="molecule type" value="Genomic_DNA"/>
</dbReference>
<accession>B8HY46</accession>
<evidence type="ECO:0000313" key="2">
    <source>
        <dbReference type="EMBL" id="ACL44849.1"/>
    </source>
</evidence>
<dbReference type="HOGENOM" id="CLU_113251_2_0_3"/>
<gene>
    <name evidence="2" type="ordered locus">Cyan7425_2492</name>
</gene>
<dbReference type="Pfam" id="PF09900">
    <property type="entry name" value="DUF2127"/>
    <property type="match status" value="1"/>
</dbReference>
<feature type="transmembrane region" description="Helical" evidence="1">
    <location>
        <begin position="75"/>
        <end position="96"/>
    </location>
</feature>
<keyword evidence="1" id="KW-0812">Transmembrane</keyword>
<keyword evidence="1" id="KW-0472">Membrane</keyword>
<dbReference type="eggNOG" id="COG3305">
    <property type="taxonomic scope" value="Bacteria"/>
</dbReference>
<feature type="transmembrane region" description="Helical" evidence="1">
    <location>
        <begin position="127"/>
        <end position="144"/>
    </location>
</feature>
<dbReference type="AlphaFoldDB" id="B8HY46"/>
<reference evidence="2" key="1">
    <citation type="submission" date="2009-01" db="EMBL/GenBank/DDBJ databases">
        <title>Complete sequence of chromosome Cyanothece sp. PCC 7425.</title>
        <authorList>
            <consortium name="US DOE Joint Genome Institute"/>
            <person name="Lucas S."/>
            <person name="Copeland A."/>
            <person name="Lapidus A."/>
            <person name="Glavina del Rio T."/>
            <person name="Dalin E."/>
            <person name="Tice H."/>
            <person name="Bruce D."/>
            <person name="Goodwin L."/>
            <person name="Pitluck S."/>
            <person name="Sims D."/>
            <person name="Meineke L."/>
            <person name="Brettin T."/>
            <person name="Detter J.C."/>
            <person name="Han C."/>
            <person name="Larimer F."/>
            <person name="Land M."/>
            <person name="Hauser L."/>
            <person name="Kyrpides N."/>
            <person name="Ovchinnikova G."/>
            <person name="Liberton M."/>
            <person name="Stoeckel J."/>
            <person name="Banerjee A."/>
            <person name="Singh A."/>
            <person name="Page L."/>
            <person name="Sato H."/>
            <person name="Zhao L."/>
            <person name="Sherman L."/>
            <person name="Pakrasi H."/>
            <person name="Richardson P."/>
        </authorList>
    </citation>
    <scope>NUCLEOTIDE SEQUENCE</scope>
    <source>
        <strain evidence="2">PCC 7425</strain>
    </source>
</reference>
<feature type="transmembrane region" description="Helical" evidence="1">
    <location>
        <begin position="20"/>
        <end position="36"/>
    </location>
</feature>
<proteinExistence type="predicted"/>
<feature type="transmembrane region" description="Helical" evidence="1">
    <location>
        <begin position="103"/>
        <end position="121"/>
    </location>
</feature>
<dbReference type="InterPro" id="IPR021125">
    <property type="entry name" value="DUF2127"/>
</dbReference>
<name>B8HY46_CYAP4</name>